<dbReference type="OrthoDB" id="674805at2759"/>
<feature type="transmembrane region" description="Helical" evidence="7">
    <location>
        <begin position="342"/>
        <end position="364"/>
    </location>
</feature>
<accession>A0A2R6PSZ9</accession>
<comment type="subcellular location">
    <subcellularLocation>
        <location evidence="1">Membrane</location>
        <topology evidence="1">Multi-pass membrane protein</topology>
    </subcellularLocation>
</comment>
<evidence type="ECO:0000313" key="9">
    <source>
        <dbReference type="EMBL" id="PSR96186.1"/>
    </source>
</evidence>
<keyword evidence="5" id="KW-0040">ANK repeat</keyword>
<evidence type="ECO:0000256" key="4">
    <source>
        <dbReference type="ARBA" id="ARBA00022989"/>
    </source>
</evidence>
<evidence type="ECO:0000256" key="5">
    <source>
        <dbReference type="ARBA" id="ARBA00023043"/>
    </source>
</evidence>
<reference evidence="9 10" key="1">
    <citation type="submission" date="2017-07" db="EMBL/GenBank/DDBJ databases">
        <title>An improved, manually edited Actinidia chinensis var. chinensis (kiwifruit) genome highlights the challenges associated with draft genomes and gene prediction in plants.</title>
        <authorList>
            <person name="Pilkington S."/>
            <person name="Crowhurst R."/>
            <person name="Hilario E."/>
            <person name="Nardozza S."/>
            <person name="Fraser L."/>
            <person name="Peng Y."/>
            <person name="Gunaseelan K."/>
            <person name="Simpson R."/>
            <person name="Tahir J."/>
            <person name="Deroles S."/>
            <person name="Templeton K."/>
            <person name="Luo Z."/>
            <person name="Davy M."/>
            <person name="Cheng C."/>
            <person name="Mcneilage M."/>
            <person name="Scaglione D."/>
            <person name="Liu Y."/>
            <person name="Zhang Q."/>
            <person name="Datson P."/>
            <person name="De Silva N."/>
            <person name="Gardiner S."/>
            <person name="Bassett H."/>
            <person name="Chagne D."/>
            <person name="Mccallum J."/>
            <person name="Dzierzon H."/>
            <person name="Deng C."/>
            <person name="Wang Y.-Y."/>
            <person name="Barron N."/>
            <person name="Manako K."/>
            <person name="Bowen J."/>
            <person name="Foster T."/>
            <person name="Erridge Z."/>
            <person name="Tiffin H."/>
            <person name="Waite C."/>
            <person name="Davies K."/>
            <person name="Grierson E."/>
            <person name="Laing W."/>
            <person name="Kirk R."/>
            <person name="Chen X."/>
            <person name="Wood M."/>
            <person name="Montefiori M."/>
            <person name="Brummell D."/>
            <person name="Schwinn K."/>
            <person name="Catanach A."/>
            <person name="Fullerton C."/>
            <person name="Li D."/>
            <person name="Meiyalaghan S."/>
            <person name="Nieuwenhuizen N."/>
            <person name="Read N."/>
            <person name="Prakash R."/>
            <person name="Hunter D."/>
            <person name="Zhang H."/>
            <person name="Mckenzie M."/>
            <person name="Knabel M."/>
            <person name="Harris A."/>
            <person name="Allan A."/>
            <person name="Chen A."/>
            <person name="Janssen B."/>
            <person name="Plunkett B."/>
            <person name="Dwamena C."/>
            <person name="Voogd C."/>
            <person name="Leif D."/>
            <person name="Lafferty D."/>
            <person name="Souleyre E."/>
            <person name="Varkonyi-Gasic E."/>
            <person name="Gambi F."/>
            <person name="Hanley J."/>
            <person name="Yao J.-L."/>
            <person name="Cheung J."/>
            <person name="David K."/>
            <person name="Warren B."/>
            <person name="Marsh K."/>
            <person name="Snowden K."/>
            <person name="Lin-Wang K."/>
            <person name="Brian L."/>
            <person name="Martinez-Sanchez M."/>
            <person name="Wang M."/>
            <person name="Ileperuma N."/>
            <person name="Macnee N."/>
            <person name="Campin R."/>
            <person name="Mcatee P."/>
            <person name="Drummond R."/>
            <person name="Espley R."/>
            <person name="Ireland H."/>
            <person name="Wu R."/>
            <person name="Atkinson R."/>
            <person name="Karunairetnam S."/>
            <person name="Bulley S."/>
            <person name="Chunkath S."/>
            <person name="Hanley Z."/>
            <person name="Storey R."/>
            <person name="Thrimawithana A."/>
            <person name="Thomson S."/>
            <person name="David C."/>
            <person name="Testolin R."/>
        </authorList>
    </citation>
    <scope>NUCLEOTIDE SEQUENCE [LARGE SCALE GENOMIC DNA]</scope>
    <source>
        <strain evidence="10">cv. Red5</strain>
        <tissue evidence="9">Young leaf</tissue>
    </source>
</reference>
<keyword evidence="6 7" id="KW-0472">Membrane</keyword>
<feature type="domain" description="PGG" evidence="8">
    <location>
        <begin position="206"/>
        <end position="324"/>
    </location>
</feature>
<evidence type="ECO:0000256" key="7">
    <source>
        <dbReference type="SAM" id="Phobius"/>
    </source>
</evidence>
<evidence type="ECO:0000256" key="3">
    <source>
        <dbReference type="ARBA" id="ARBA00022737"/>
    </source>
</evidence>
<protein>
    <submittedName>
        <fullName evidence="9">Ankyrin repeat domain-containing protein</fullName>
    </submittedName>
</protein>
<dbReference type="InterPro" id="IPR026961">
    <property type="entry name" value="PGG_dom"/>
</dbReference>
<dbReference type="EMBL" id="NKQK01000023">
    <property type="protein sequence ID" value="PSR96186.1"/>
    <property type="molecule type" value="Genomic_DNA"/>
</dbReference>
<name>A0A2R6PSZ9_ACTCC</name>
<reference evidence="10" key="2">
    <citation type="journal article" date="2018" name="BMC Genomics">
        <title>A manually annotated Actinidia chinensis var. chinensis (kiwifruit) genome highlights the challenges associated with draft genomes and gene prediction in plants.</title>
        <authorList>
            <person name="Pilkington S.M."/>
            <person name="Crowhurst R."/>
            <person name="Hilario E."/>
            <person name="Nardozza S."/>
            <person name="Fraser L."/>
            <person name="Peng Y."/>
            <person name="Gunaseelan K."/>
            <person name="Simpson R."/>
            <person name="Tahir J."/>
            <person name="Deroles S.C."/>
            <person name="Templeton K."/>
            <person name="Luo Z."/>
            <person name="Davy M."/>
            <person name="Cheng C."/>
            <person name="McNeilage M."/>
            <person name="Scaglione D."/>
            <person name="Liu Y."/>
            <person name="Zhang Q."/>
            <person name="Datson P."/>
            <person name="De Silva N."/>
            <person name="Gardiner S.E."/>
            <person name="Bassett H."/>
            <person name="Chagne D."/>
            <person name="McCallum J."/>
            <person name="Dzierzon H."/>
            <person name="Deng C."/>
            <person name="Wang Y.Y."/>
            <person name="Barron L."/>
            <person name="Manako K."/>
            <person name="Bowen J."/>
            <person name="Foster T.M."/>
            <person name="Erridge Z.A."/>
            <person name="Tiffin H."/>
            <person name="Waite C.N."/>
            <person name="Davies K.M."/>
            <person name="Grierson E.P."/>
            <person name="Laing W.A."/>
            <person name="Kirk R."/>
            <person name="Chen X."/>
            <person name="Wood M."/>
            <person name="Montefiori M."/>
            <person name="Brummell D.A."/>
            <person name="Schwinn K.E."/>
            <person name="Catanach A."/>
            <person name="Fullerton C."/>
            <person name="Li D."/>
            <person name="Meiyalaghan S."/>
            <person name="Nieuwenhuizen N."/>
            <person name="Read N."/>
            <person name="Prakash R."/>
            <person name="Hunter D."/>
            <person name="Zhang H."/>
            <person name="McKenzie M."/>
            <person name="Knabel M."/>
            <person name="Harris A."/>
            <person name="Allan A.C."/>
            <person name="Gleave A."/>
            <person name="Chen A."/>
            <person name="Janssen B.J."/>
            <person name="Plunkett B."/>
            <person name="Ampomah-Dwamena C."/>
            <person name="Voogd C."/>
            <person name="Leif D."/>
            <person name="Lafferty D."/>
            <person name="Souleyre E.J.F."/>
            <person name="Varkonyi-Gasic E."/>
            <person name="Gambi F."/>
            <person name="Hanley J."/>
            <person name="Yao J.L."/>
            <person name="Cheung J."/>
            <person name="David K.M."/>
            <person name="Warren B."/>
            <person name="Marsh K."/>
            <person name="Snowden K.C."/>
            <person name="Lin-Wang K."/>
            <person name="Brian L."/>
            <person name="Martinez-Sanchez M."/>
            <person name="Wang M."/>
            <person name="Ileperuma N."/>
            <person name="Macnee N."/>
            <person name="Campin R."/>
            <person name="McAtee P."/>
            <person name="Drummond R.S.M."/>
            <person name="Espley R.V."/>
            <person name="Ireland H.S."/>
            <person name="Wu R."/>
            <person name="Atkinson R.G."/>
            <person name="Karunairetnam S."/>
            <person name="Bulley S."/>
            <person name="Chunkath S."/>
            <person name="Hanley Z."/>
            <person name="Storey R."/>
            <person name="Thrimawithana A.H."/>
            <person name="Thomson S."/>
            <person name="David C."/>
            <person name="Testolin R."/>
            <person name="Huang H."/>
            <person name="Hellens R.P."/>
            <person name="Schaffer R.J."/>
        </authorList>
    </citation>
    <scope>NUCLEOTIDE SEQUENCE [LARGE SCALE GENOMIC DNA]</scope>
    <source>
        <strain evidence="10">cv. Red5</strain>
    </source>
</reference>
<evidence type="ECO:0000256" key="1">
    <source>
        <dbReference type="ARBA" id="ARBA00004141"/>
    </source>
</evidence>
<dbReference type="InParanoid" id="A0A2R6PSZ9"/>
<keyword evidence="2 7" id="KW-0812">Transmembrane</keyword>
<dbReference type="AlphaFoldDB" id="A0A2R6PSZ9"/>
<proteinExistence type="predicted"/>
<dbReference type="STRING" id="1590841.A0A2R6PSZ9"/>
<dbReference type="Pfam" id="PF13962">
    <property type="entry name" value="PGG"/>
    <property type="match status" value="1"/>
</dbReference>
<sequence>MSETADMERRLYKASLSGSVLELEALSEEDQLILDRVSLTCFDDTPLHITVLGDHLNFTRTLLSRKPKLVTELDSMRCSPLHLASAESHVEIVRELLRVNFEVLGRRMIKMRRDCFALVSNTTLWSICGGNDMEFLLNSQDGNDNTILHLAAALGPLDVLDHRPTRLFMAIREFFSASQRAKSLRGSPPKTTNWFWNKYLKVDDAWLKEVCGHLVTAATLTATMAYQAVLSPPGGVWQDNITPNNGVGDGSFHVAGTSIPGTQSVVNLYPSCLFLNTASLITSLNTILLALSGFPFENKLFLWLMIFAMCSAIATMAGAYILTLEMVFPMLWSENLHVIVPLSLYVWIVVCAFVLVLLTSRFFVWMWNRCPNFVERWKRRCNVMRILAAYDRI</sequence>
<dbReference type="InterPro" id="IPR002110">
    <property type="entry name" value="Ankyrin_rpt"/>
</dbReference>
<evidence type="ECO:0000313" key="10">
    <source>
        <dbReference type="Proteomes" id="UP000241394"/>
    </source>
</evidence>
<gene>
    <name evidence="9" type="ORF">CEY00_Acc22321</name>
</gene>
<dbReference type="SMART" id="SM00248">
    <property type="entry name" value="ANK"/>
    <property type="match status" value="2"/>
</dbReference>
<evidence type="ECO:0000259" key="8">
    <source>
        <dbReference type="Pfam" id="PF13962"/>
    </source>
</evidence>
<feature type="transmembrane region" description="Helical" evidence="7">
    <location>
        <begin position="301"/>
        <end position="322"/>
    </location>
</feature>
<feature type="transmembrane region" description="Helical" evidence="7">
    <location>
        <begin position="273"/>
        <end position="294"/>
    </location>
</feature>
<dbReference type="PANTHER" id="PTHR24186:SF37">
    <property type="entry name" value="PGG DOMAIN-CONTAINING PROTEIN"/>
    <property type="match status" value="1"/>
</dbReference>
<dbReference type="Proteomes" id="UP000241394">
    <property type="component" value="Chromosome LG23"/>
</dbReference>
<keyword evidence="3" id="KW-0677">Repeat</keyword>
<keyword evidence="4 7" id="KW-1133">Transmembrane helix</keyword>
<keyword evidence="10" id="KW-1185">Reference proteome</keyword>
<dbReference type="Gene3D" id="1.25.40.20">
    <property type="entry name" value="Ankyrin repeat-containing domain"/>
    <property type="match status" value="1"/>
</dbReference>
<dbReference type="InterPro" id="IPR036770">
    <property type="entry name" value="Ankyrin_rpt-contain_sf"/>
</dbReference>
<comment type="caution">
    <text evidence="9">The sequence shown here is derived from an EMBL/GenBank/DDBJ whole genome shotgun (WGS) entry which is preliminary data.</text>
</comment>
<dbReference type="Pfam" id="PF12796">
    <property type="entry name" value="Ank_2"/>
    <property type="match status" value="1"/>
</dbReference>
<dbReference type="GO" id="GO:0005886">
    <property type="term" value="C:plasma membrane"/>
    <property type="evidence" value="ECO:0007669"/>
    <property type="project" value="TreeGrafter"/>
</dbReference>
<dbReference type="Gramene" id="PSR96186">
    <property type="protein sequence ID" value="PSR96186"/>
    <property type="gene ID" value="CEY00_Acc22321"/>
</dbReference>
<dbReference type="SUPFAM" id="SSF48403">
    <property type="entry name" value="Ankyrin repeat"/>
    <property type="match status" value="1"/>
</dbReference>
<evidence type="ECO:0000256" key="2">
    <source>
        <dbReference type="ARBA" id="ARBA00022692"/>
    </source>
</evidence>
<organism evidence="9 10">
    <name type="scientific">Actinidia chinensis var. chinensis</name>
    <name type="common">Chinese soft-hair kiwi</name>
    <dbReference type="NCBI Taxonomy" id="1590841"/>
    <lineage>
        <taxon>Eukaryota</taxon>
        <taxon>Viridiplantae</taxon>
        <taxon>Streptophyta</taxon>
        <taxon>Embryophyta</taxon>
        <taxon>Tracheophyta</taxon>
        <taxon>Spermatophyta</taxon>
        <taxon>Magnoliopsida</taxon>
        <taxon>eudicotyledons</taxon>
        <taxon>Gunneridae</taxon>
        <taxon>Pentapetalae</taxon>
        <taxon>asterids</taxon>
        <taxon>Ericales</taxon>
        <taxon>Actinidiaceae</taxon>
        <taxon>Actinidia</taxon>
    </lineage>
</organism>
<evidence type="ECO:0000256" key="6">
    <source>
        <dbReference type="ARBA" id="ARBA00023136"/>
    </source>
</evidence>
<dbReference type="PANTHER" id="PTHR24186">
    <property type="entry name" value="PROTEIN PHOSPHATASE 1 REGULATORY SUBUNIT"/>
    <property type="match status" value="1"/>
</dbReference>